<feature type="chain" id="PRO_5038924582" description="Trypsin-like peptidase" evidence="1">
    <location>
        <begin position="22"/>
        <end position="244"/>
    </location>
</feature>
<evidence type="ECO:0000313" key="2">
    <source>
        <dbReference type="EMBL" id="RDI66383.1"/>
    </source>
</evidence>
<dbReference type="CDD" id="cd21112">
    <property type="entry name" value="alphaLP-like"/>
    <property type="match status" value="1"/>
</dbReference>
<dbReference type="AlphaFoldDB" id="A0A370I6L9"/>
<dbReference type="Gene3D" id="2.40.10.10">
    <property type="entry name" value="Trypsin-like serine proteases"/>
    <property type="match status" value="2"/>
</dbReference>
<dbReference type="EMBL" id="QQBC01000004">
    <property type="protein sequence ID" value="RDI66383.1"/>
    <property type="molecule type" value="Genomic_DNA"/>
</dbReference>
<accession>A0A370I6L9</accession>
<reference evidence="2 3" key="1">
    <citation type="submission" date="2018-07" db="EMBL/GenBank/DDBJ databases">
        <title>Genomic Encyclopedia of Type Strains, Phase IV (KMG-IV): sequencing the most valuable type-strain genomes for metagenomic binning, comparative biology and taxonomic classification.</title>
        <authorList>
            <person name="Goeker M."/>
        </authorList>
    </citation>
    <scope>NUCLEOTIDE SEQUENCE [LARGE SCALE GENOMIC DNA]</scope>
    <source>
        <strain evidence="2 3">DSM 44290</strain>
    </source>
</reference>
<dbReference type="SUPFAM" id="SSF50494">
    <property type="entry name" value="Trypsin-like serine proteases"/>
    <property type="match status" value="1"/>
</dbReference>
<gene>
    <name evidence="2" type="ORF">DFR76_104129</name>
</gene>
<comment type="caution">
    <text evidence="2">The sequence shown here is derived from an EMBL/GenBank/DDBJ whole genome shotgun (WGS) entry which is preliminary data.</text>
</comment>
<dbReference type="RefSeq" id="WP_067999839.1">
    <property type="nucleotide sequence ID" value="NZ_QQBC01000004.1"/>
</dbReference>
<protein>
    <recommendedName>
        <fullName evidence="4">Trypsin-like peptidase</fullName>
    </recommendedName>
</protein>
<dbReference type="InterPro" id="IPR009003">
    <property type="entry name" value="Peptidase_S1_PA"/>
</dbReference>
<name>A0A370I6L9_9NOCA</name>
<dbReference type="Proteomes" id="UP000254869">
    <property type="component" value="Unassembled WGS sequence"/>
</dbReference>
<keyword evidence="1" id="KW-0732">Signal</keyword>
<feature type="signal peptide" evidence="1">
    <location>
        <begin position="1"/>
        <end position="21"/>
    </location>
</feature>
<dbReference type="STRING" id="1210086.GCA_001613105_03922"/>
<evidence type="ECO:0000313" key="3">
    <source>
        <dbReference type="Proteomes" id="UP000254869"/>
    </source>
</evidence>
<keyword evidence="3" id="KW-1185">Reference proteome</keyword>
<organism evidence="2 3">
    <name type="scientific">Nocardia pseudobrasiliensis</name>
    <dbReference type="NCBI Taxonomy" id="45979"/>
    <lineage>
        <taxon>Bacteria</taxon>
        <taxon>Bacillati</taxon>
        <taxon>Actinomycetota</taxon>
        <taxon>Actinomycetes</taxon>
        <taxon>Mycobacteriales</taxon>
        <taxon>Nocardiaceae</taxon>
        <taxon>Nocardia</taxon>
    </lineage>
</organism>
<dbReference type="InterPro" id="IPR043504">
    <property type="entry name" value="Peptidase_S1_PA_chymotrypsin"/>
</dbReference>
<proteinExistence type="predicted"/>
<evidence type="ECO:0000256" key="1">
    <source>
        <dbReference type="SAM" id="SignalP"/>
    </source>
</evidence>
<sequence length="244" mass="24886">MFAAGRARVVSWAAATVTALAAAAFTTGTAAADAPVTLGGGSGIIVEQLDDPGKAADCTLTAIGYDHDNRLVGLTAGHCGQIGSRLLAEYDPHAGVVGRVTARSEDLDWAVIEFDATRVVATRQVTQSVINGVAAGPGVGDNVCKNGRTTGFTCGIVWETHQAWFASHVCADHGDSGAPVLRGDQLVGMVVAGKDFQVGPVTVPLPSCQGAGDVIHQPDAATTIQIVLRDIDRTGGPGSGFRLS</sequence>
<evidence type="ECO:0008006" key="4">
    <source>
        <dbReference type="Google" id="ProtNLM"/>
    </source>
</evidence>